<dbReference type="GO" id="GO:0016787">
    <property type="term" value="F:hydrolase activity"/>
    <property type="evidence" value="ECO:0007669"/>
    <property type="project" value="UniProtKB-KW"/>
</dbReference>
<dbReference type="GeneID" id="34560038"/>
<reference evidence="1 2" key="1">
    <citation type="submission" date="2016-09" db="EMBL/GenBank/DDBJ databases">
        <authorList>
            <person name="Capua I."/>
            <person name="De Benedictis P."/>
            <person name="Joannis T."/>
            <person name="Lombin L.H."/>
            <person name="Cattoli G."/>
        </authorList>
    </citation>
    <scope>NUCLEOTIDE SEQUENCE [LARGE SCALE GENOMIC DNA]</scope>
    <source>
        <strain evidence="1 2">IMI 309357</strain>
    </source>
</reference>
<comment type="caution">
    <text evidence="1">The sequence shown here is derived from an EMBL/GenBank/DDBJ whole genome shotgun (WGS) entry which is preliminary data.</text>
</comment>
<dbReference type="Proteomes" id="UP000176998">
    <property type="component" value="Unassembled WGS sequence"/>
</dbReference>
<evidence type="ECO:0000313" key="2">
    <source>
        <dbReference type="Proteomes" id="UP000176998"/>
    </source>
</evidence>
<dbReference type="OrthoDB" id="2152029at2759"/>
<dbReference type="EMBL" id="MJBS01000053">
    <property type="protein sequence ID" value="OHE97855.1"/>
    <property type="molecule type" value="Genomic_DNA"/>
</dbReference>
<keyword evidence="2" id="KW-1185">Reference proteome</keyword>
<name>A0A1G4B970_9PEZI</name>
<keyword evidence="1" id="KW-0378">Hydrolase</keyword>
<dbReference type="STRING" id="1209926.A0A1G4B970"/>
<evidence type="ECO:0000313" key="1">
    <source>
        <dbReference type="EMBL" id="OHE97855.1"/>
    </source>
</evidence>
<accession>A0A1G4B970</accession>
<proteinExistence type="predicted"/>
<dbReference type="AlphaFoldDB" id="A0A1G4B970"/>
<gene>
    <name evidence="1" type="ORF">CORC01_06890</name>
</gene>
<sequence length="160" mass="17603">MAQAQPALRPLERIGLVFLCSWVRPETSTSSKSMPLGLPHAIRRGIPLEFWLLAATYREPREILQHLVTQTLEVYSAWVAKPKTKESQNGTDSGSITALSCLRQDVEPLATPAGTDNSDATTSSGSILWLGNRRKTSEFVLFFHSGGDIAPLNQGHLTWC</sequence>
<protein>
    <submittedName>
        <fullName evidence="1">Alpha/beta hydrolase fold protein</fullName>
    </submittedName>
</protein>
<organism evidence="1 2">
    <name type="scientific">Colletotrichum orchidophilum</name>
    <dbReference type="NCBI Taxonomy" id="1209926"/>
    <lineage>
        <taxon>Eukaryota</taxon>
        <taxon>Fungi</taxon>
        <taxon>Dikarya</taxon>
        <taxon>Ascomycota</taxon>
        <taxon>Pezizomycotina</taxon>
        <taxon>Sordariomycetes</taxon>
        <taxon>Hypocreomycetidae</taxon>
        <taxon>Glomerellales</taxon>
        <taxon>Glomerellaceae</taxon>
        <taxon>Colletotrichum</taxon>
    </lineage>
</organism>
<dbReference type="RefSeq" id="XP_022475007.1">
    <property type="nucleotide sequence ID" value="XM_022618528.1"/>
</dbReference>